<dbReference type="HAMAP" id="MF_00206">
    <property type="entry name" value="Lipoyl_synth"/>
    <property type="match status" value="1"/>
</dbReference>
<evidence type="ECO:0000256" key="6">
    <source>
        <dbReference type="ARBA" id="ARBA00023004"/>
    </source>
</evidence>
<keyword evidence="7 9" id="KW-0411">Iron-sulfur</keyword>
<dbReference type="Proteomes" id="UP000622687">
    <property type="component" value="Unassembled WGS sequence"/>
</dbReference>
<keyword evidence="12" id="KW-1185">Reference proteome</keyword>
<dbReference type="EC" id="2.8.1.8" evidence="9"/>
<dbReference type="PROSITE" id="PS51918">
    <property type="entry name" value="RADICAL_SAM"/>
    <property type="match status" value="1"/>
</dbReference>
<evidence type="ECO:0000313" key="11">
    <source>
        <dbReference type="EMBL" id="MBI6871219.1"/>
    </source>
</evidence>
<reference evidence="11" key="1">
    <citation type="submission" date="2020-12" db="EMBL/GenBank/DDBJ databases">
        <title>Clostridium thailandense sp. nov., a novel acetogenic bacterium isolated from peat land soil in Thailand.</title>
        <authorList>
            <person name="Chaikitkaew S."/>
            <person name="Birkeland N.K."/>
        </authorList>
    </citation>
    <scope>NUCLEOTIDE SEQUENCE</scope>
    <source>
        <strain evidence="11">DSM 17425</strain>
    </source>
</reference>
<feature type="binding site" evidence="9">
    <location>
        <position position="65"/>
    </location>
    <ligand>
        <name>[4Fe-4S] cluster</name>
        <dbReference type="ChEBI" id="CHEBI:49883"/>
        <label>2</label>
        <note>4Fe-4S-S-AdoMet</note>
    </ligand>
</feature>
<gene>
    <name evidence="9 11" type="primary">lipA</name>
    <name evidence="11" type="ORF">I6U51_00680</name>
</gene>
<dbReference type="PANTHER" id="PTHR10949:SF0">
    <property type="entry name" value="LIPOYL SYNTHASE, MITOCHONDRIAL"/>
    <property type="match status" value="1"/>
</dbReference>
<feature type="domain" description="Radical SAM core" evidence="10">
    <location>
        <begin position="47"/>
        <end position="263"/>
    </location>
</feature>
<comment type="function">
    <text evidence="9">Catalyzes the radical-mediated insertion of two sulfur atoms into the C-6 and C-8 positions of the octanoyl moiety bound to the lipoyl domains of lipoate-dependent enzymes, thereby converting the octanoylated domains into lipoylated derivatives.</text>
</comment>
<dbReference type="SFLD" id="SFLDG01058">
    <property type="entry name" value="lipoyl_synthase_like"/>
    <property type="match status" value="1"/>
</dbReference>
<dbReference type="GO" id="GO:0009249">
    <property type="term" value="P:protein lipoylation"/>
    <property type="evidence" value="ECO:0007669"/>
    <property type="project" value="UniProtKB-UniRule"/>
</dbReference>
<keyword evidence="3 9" id="KW-0808">Transferase</keyword>
<evidence type="ECO:0000256" key="7">
    <source>
        <dbReference type="ARBA" id="ARBA00023014"/>
    </source>
</evidence>
<keyword evidence="4 9" id="KW-0949">S-adenosyl-L-methionine</keyword>
<dbReference type="RefSeq" id="WP_211140676.1">
    <property type="nucleotide sequence ID" value="NZ_JAEEGB010000001.1"/>
</dbReference>
<dbReference type="SMART" id="SM00729">
    <property type="entry name" value="Elp3"/>
    <property type="match status" value="1"/>
</dbReference>
<dbReference type="InterPro" id="IPR003698">
    <property type="entry name" value="Lipoyl_synth"/>
</dbReference>
<keyword evidence="1 9" id="KW-0004">4Fe-4S</keyword>
<dbReference type="NCBIfam" id="NF009544">
    <property type="entry name" value="PRK12928.1"/>
    <property type="match status" value="1"/>
</dbReference>
<protein>
    <recommendedName>
        <fullName evidence="9">Lipoyl synthase</fullName>
        <ecNumber evidence="9">2.8.1.8</ecNumber>
    </recommendedName>
    <alternativeName>
        <fullName evidence="9">Lip-syn</fullName>
        <shortName evidence="9">LS</shortName>
    </alternativeName>
    <alternativeName>
        <fullName evidence="9">Lipoate synthase</fullName>
    </alternativeName>
    <alternativeName>
        <fullName evidence="9">Lipoic acid synthase</fullName>
    </alternativeName>
    <alternativeName>
        <fullName evidence="9">Sulfur insertion protein LipA</fullName>
    </alternativeName>
</protein>
<dbReference type="InterPro" id="IPR006638">
    <property type="entry name" value="Elp3/MiaA/NifB-like_rSAM"/>
</dbReference>
<proteinExistence type="inferred from homology"/>
<dbReference type="Pfam" id="PF04055">
    <property type="entry name" value="Radical_SAM"/>
    <property type="match status" value="1"/>
</dbReference>
<evidence type="ECO:0000256" key="9">
    <source>
        <dbReference type="HAMAP-Rule" id="MF_00206"/>
    </source>
</evidence>
<dbReference type="SUPFAM" id="SSF102114">
    <property type="entry name" value="Radical SAM enzymes"/>
    <property type="match status" value="1"/>
</dbReference>
<evidence type="ECO:0000256" key="1">
    <source>
        <dbReference type="ARBA" id="ARBA00022485"/>
    </source>
</evidence>
<comment type="caution">
    <text evidence="11">The sequence shown here is derived from an EMBL/GenBank/DDBJ whole genome shotgun (WGS) entry which is preliminary data.</text>
</comment>
<comment type="similarity">
    <text evidence="9">Belongs to the radical SAM superfamily. Lipoyl synthase family.</text>
</comment>
<comment type="pathway">
    <text evidence="9">Protein modification; protein lipoylation via endogenous pathway; protein N(6)-(lipoyl)lysine from octanoyl-[acyl-carrier-protein]: step 2/2.</text>
</comment>
<feature type="binding site" evidence="9">
    <location>
        <position position="68"/>
    </location>
    <ligand>
        <name>[4Fe-4S] cluster</name>
        <dbReference type="ChEBI" id="CHEBI:49883"/>
        <label>2</label>
        <note>4Fe-4S-S-AdoMet</note>
    </ligand>
</feature>
<comment type="subcellular location">
    <subcellularLocation>
        <location evidence="9">Cytoplasm</location>
    </subcellularLocation>
</comment>
<dbReference type="InterPro" id="IPR058240">
    <property type="entry name" value="rSAM_sf"/>
</dbReference>
<dbReference type="GO" id="GO:0005737">
    <property type="term" value="C:cytoplasm"/>
    <property type="evidence" value="ECO:0007669"/>
    <property type="project" value="UniProtKB-SubCell"/>
</dbReference>
<sequence>MYERKPEWLRVRIRGGEMSGDVHEVLKKYSLNTVCTEANCPNRMECYNKRTATFMILGKNCTRNCTFCNVTKKEPEAVDVNEPVHVAKAVEKLNLKHAVITSVTRDDLEDGGSAHFAEVIKEIRKLNKGVTIEVLIPDFNGDGQALKNVVVAKPDVINHNVETAPSLYKKVRPMAIYKRSLELLANVKNIDNSILTKSGFMLGLGETEEDVIGILKDLRDVKCDIVTIGQYLAPSSKHHPIIEYVHPDIFKKYETIGLEMGFKHVASAPLVRSSYHAEEVFK</sequence>
<evidence type="ECO:0000256" key="2">
    <source>
        <dbReference type="ARBA" id="ARBA00022490"/>
    </source>
</evidence>
<dbReference type="PIRSF" id="PIRSF005963">
    <property type="entry name" value="Lipoyl_synth"/>
    <property type="match status" value="1"/>
</dbReference>
<evidence type="ECO:0000256" key="5">
    <source>
        <dbReference type="ARBA" id="ARBA00022723"/>
    </source>
</evidence>
<dbReference type="NCBIfam" id="TIGR00510">
    <property type="entry name" value="lipA"/>
    <property type="match status" value="1"/>
</dbReference>
<feature type="binding site" evidence="9">
    <location>
        <position position="274"/>
    </location>
    <ligand>
        <name>[4Fe-4S] cluster</name>
        <dbReference type="ChEBI" id="CHEBI:49883"/>
        <label>1</label>
    </ligand>
</feature>
<keyword evidence="2 9" id="KW-0963">Cytoplasm</keyword>
<dbReference type="EMBL" id="JAEEGB010000001">
    <property type="protein sequence ID" value="MBI6871219.1"/>
    <property type="molecule type" value="Genomic_DNA"/>
</dbReference>
<dbReference type="FunFam" id="3.20.20.70:FF:000040">
    <property type="entry name" value="Lipoyl synthase"/>
    <property type="match status" value="1"/>
</dbReference>
<keyword evidence="5 9" id="KW-0479">Metal-binding</keyword>
<evidence type="ECO:0000313" key="12">
    <source>
        <dbReference type="Proteomes" id="UP000622687"/>
    </source>
</evidence>
<organism evidence="11 12">
    <name type="scientific">Clostridium aciditolerans</name>
    <dbReference type="NCBI Taxonomy" id="339861"/>
    <lineage>
        <taxon>Bacteria</taxon>
        <taxon>Bacillati</taxon>
        <taxon>Bacillota</taxon>
        <taxon>Clostridia</taxon>
        <taxon>Eubacteriales</taxon>
        <taxon>Clostridiaceae</taxon>
        <taxon>Clostridium</taxon>
    </lineage>
</organism>
<dbReference type="GO" id="GO:0046872">
    <property type="term" value="F:metal ion binding"/>
    <property type="evidence" value="ECO:0007669"/>
    <property type="project" value="UniProtKB-KW"/>
</dbReference>
<dbReference type="PANTHER" id="PTHR10949">
    <property type="entry name" value="LIPOYL SYNTHASE"/>
    <property type="match status" value="1"/>
</dbReference>
<dbReference type="CDD" id="cd01335">
    <property type="entry name" value="Radical_SAM"/>
    <property type="match status" value="1"/>
</dbReference>
<dbReference type="GO" id="GO:0016992">
    <property type="term" value="F:lipoate synthase activity"/>
    <property type="evidence" value="ECO:0007669"/>
    <property type="project" value="UniProtKB-UniRule"/>
</dbReference>
<comment type="catalytic activity">
    <reaction evidence="8 9">
        <text>[[Fe-S] cluster scaffold protein carrying a second [4Fe-4S](2+) cluster] + N(6)-octanoyl-L-lysyl-[protein] + 2 oxidized [2Fe-2S]-[ferredoxin] + 2 S-adenosyl-L-methionine + 4 H(+) = [[Fe-S] cluster scaffold protein] + N(6)-[(R)-dihydrolipoyl]-L-lysyl-[protein] + 4 Fe(3+) + 2 hydrogen sulfide + 2 5'-deoxyadenosine + 2 L-methionine + 2 reduced [2Fe-2S]-[ferredoxin]</text>
        <dbReference type="Rhea" id="RHEA:16585"/>
        <dbReference type="Rhea" id="RHEA-COMP:9928"/>
        <dbReference type="Rhea" id="RHEA-COMP:10000"/>
        <dbReference type="Rhea" id="RHEA-COMP:10001"/>
        <dbReference type="Rhea" id="RHEA-COMP:10475"/>
        <dbReference type="Rhea" id="RHEA-COMP:14568"/>
        <dbReference type="Rhea" id="RHEA-COMP:14569"/>
        <dbReference type="ChEBI" id="CHEBI:15378"/>
        <dbReference type="ChEBI" id="CHEBI:17319"/>
        <dbReference type="ChEBI" id="CHEBI:29034"/>
        <dbReference type="ChEBI" id="CHEBI:29919"/>
        <dbReference type="ChEBI" id="CHEBI:33722"/>
        <dbReference type="ChEBI" id="CHEBI:33737"/>
        <dbReference type="ChEBI" id="CHEBI:33738"/>
        <dbReference type="ChEBI" id="CHEBI:57844"/>
        <dbReference type="ChEBI" id="CHEBI:59789"/>
        <dbReference type="ChEBI" id="CHEBI:78809"/>
        <dbReference type="ChEBI" id="CHEBI:83100"/>
        <dbReference type="EC" id="2.8.1.8"/>
    </reaction>
</comment>
<evidence type="ECO:0000256" key="8">
    <source>
        <dbReference type="ARBA" id="ARBA00047326"/>
    </source>
</evidence>
<dbReference type="AlphaFoldDB" id="A0A934HSU4"/>
<dbReference type="Gene3D" id="3.20.20.70">
    <property type="entry name" value="Aldolase class I"/>
    <property type="match status" value="1"/>
</dbReference>
<dbReference type="InterPro" id="IPR007197">
    <property type="entry name" value="rSAM"/>
</dbReference>
<comment type="cofactor">
    <cofactor evidence="9">
        <name>[4Fe-4S] cluster</name>
        <dbReference type="ChEBI" id="CHEBI:49883"/>
    </cofactor>
    <text evidence="9">Binds 2 [4Fe-4S] clusters per subunit. One cluster is coordinated with 3 cysteines and an exchangeable S-adenosyl-L-methionine.</text>
</comment>
<dbReference type="GO" id="GO:0051539">
    <property type="term" value="F:4 iron, 4 sulfur cluster binding"/>
    <property type="evidence" value="ECO:0007669"/>
    <property type="project" value="UniProtKB-UniRule"/>
</dbReference>
<dbReference type="SFLD" id="SFLDS00029">
    <property type="entry name" value="Radical_SAM"/>
    <property type="match status" value="1"/>
</dbReference>
<dbReference type="NCBIfam" id="NF004019">
    <property type="entry name" value="PRK05481.1"/>
    <property type="match status" value="1"/>
</dbReference>
<feature type="binding site" evidence="9">
    <location>
        <position position="35"/>
    </location>
    <ligand>
        <name>[4Fe-4S] cluster</name>
        <dbReference type="ChEBI" id="CHEBI:49883"/>
        <label>1</label>
    </ligand>
</feature>
<feature type="binding site" evidence="9">
    <location>
        <position position="40"/>
    </location>
    <ligand>
        <name>[4Fe-4S] cluster</name>
        <dbReference type="ChEBI" id="CHEBI:49883"/>
        <label>1</label>
    </ligand>
</feature>
<dbReference type="InterPro" id="IPR013785">
    <property type="entry name" value="Aldolase_TIM"/>
</dbReference>
<evidence type="ECO:0000256" key="3">
    <source>
        <dbReference type="ARBA" id="ARBA00022679"/>
    </source>
</evidence>
<feature type="binding site" evidence="9">
    <location>
        <position position="61"/>
    </location>
    <ligand>
        <name>[4Fe-4S] cluster</name>
        <dbReference type="ChEBI" id="CHEBI:49883"/>
        <label>2</label>
        <note>4Fe-4S-S-AdoMet</note>
    </ligand>
</feature>
<feature type="binding site" evidence="9">
    <location>
        <position position="46"/>
    </location>
    <ligand>
        <name>[4Fe-4S] cluster</name>
        <dbReference type="ChEBI" id="CHEBI:49883"/>
        <label>1</label>
    </ligand>
</feature>
<name>A0A934HSU4_9CLOT</name>
<evidence type="ECO:0000259" key="10">
    <source>
        <dbReference type="PROSITE" id="PS51918"/>
    </source>
</evidence>
<accession>A0A934HSU4</accession>
<evidence type="ECO:0000256" key="4">
    <source>
        <dbReference type="ARBA" id="ARBA00022691"/>
    </source>
</evidence>
<dbReference type="SFLD" id="SFLDF00271">
    <property type="entry name" value="lipoyl_synthase"/>
    <property type="match status" value="1"/>
</dbReference>
<keyword evidence="6 9" id="KW-0408">Iron</keyword>